<dbReference type="PANTHER" id="PTHR18966">
    <property type="entry name" value="IONOTROPIC GLUTAMATE RECEPTOR"/>
    <property type="match status" value="1"/>
</dbReference>
<keyword evidence="2" id="KW-0472">Membrane</keyword>
<dbReference type="AlphaFoldDB" id="A0AAP0N884"/>
<keyword evidence="2" id="KW-1133">Transmembrane helix</keyword>
<keyword evidence="2" id="KW-0812">Transmembrane</keyword>
<keyword evidence="4" id="KW-1185">Reference proteome</keyword>
<accession>A0AAP0N884</accession>
<feature type="region of interest" description="Disordered" evidence="1">
    <location>
        <begin position="75"/>
        <end position="94"/>
    </location>
</feature>
<reference evidence="3 4" key="1">
    <citation type="journal article" date="2024" name="Plant J.">
        <title>Genome sequences and population genomics reveal climatic adaptation and genomic divergence between two closely related sweetgum species.</title>
        <authorList>
            <person name="Xu W.Q."/>
            <person name="Ren C.Q."/>
            <person name="Zhang X.Y."/>
            <person name="Comes H.P."/>
            <person name="Liu X.H."/>
            <person name="Li Y.G."/>
            <person name="Kettle C.J."/>
            <person name="Jalonen R."/>
            <person name="Gaisberger H."/>
            <person name="Ma Y.Z."/>
            <person name="Qiu Y.X."/>
        </authorList>
    </citation>
    <scope>NUCLEOTIDE SEQUENCE [LARGE SCALE GENOMIC DNA]</scope>
    <source>
        <strain evidence="3">Hangzhou</strain>
    </source>
</reference>
<dbReference type="Proteomes" id="UP001415857">
    <property type="component" value="Unassembled WGS sequence"/>
</dbReference>
<proteinExistence type="predicted"/>
<comment type="caution">
    <text evidence="3">The sequence shown here is derived from an EMBL/GenBank/DDBJ whole genome shotgun (WGS) entry which is preliminary data.</text>
</comment>
<evidence type="ECO:0000313" key="4">
    <source>
        <dbReference type="Proteomes" id="UP001415857"/>
    </source>
</evidence>
<gene>
    <name evidence="3" type="ORF">L1049_009560</name>
</gene>
<evidence type="ECO:0000256" key="1">
    <source>
        <dbReference type="SAM" id="MobiDB-lite"/>
    </source>
</evidence>
<feature type="transmembrane region" description="Helical" evidence="2">
    <location>
        <begin position="45"/>
        <end position="65"/>
    </location>
</feature>
<evidence type="ECO:0000256" key="2">
    <source>
        <dbReference type="SAM" id="Phobius"/>
    </source>
</evidence>
<feature type="compositionally biased region" description="Low complexity" evidence="1">
    <location>
        <begin position="81"/>
        <end position="92"/>
    </location>
</feature>
<evidence type="ECO:0000313" key="3">
    <source>
        <dbReference type="EMBL" id="KAK9267141.1"/>
    </source>
</evidence>
<sequence>MSAAILRLSESGELQKIQKKWYCGTGCSTQGSHETESNQIDLSSLWGLFLLFGISTLIAVLVFFLRTGCQCAIHKQTQTDPSSSSSSSKPSSTHYSQVMRNFFDSMNAKGDAIKKMFKHSDNPKDQASCPTA</sequence>
<dbReference type="EMBL" id="JBBPBK010000016">
    <property type="protein sequence ID" value="KAK9267141.1"/>
    <property type="molecule type" value="Genomic_DNA"/>
</dbReference>
<dbReference type="InterPro" id="IPR015683">
    <property type="entry name" value="Ionotropic_Glu_rcpt"/>
</dbReference>
<protein>
    <submittedName>
        <fullName evidence="3">Uncharacterized protein</fullName>
    </submittedName>
</protein>
<name>A0AAP0N884_LIQFO</name>
<organism evidence="3 4">
    <name type="scientific">Liquidambar formosana</name>
    <name type="common">Formosan gum</name>
    <dbReference type="NCBI Taxonomy" id="63359"/>
    <lineage>
        <taxon>Eukaryota</taxon>
        <taxon>Viridiplantae</taxon>
        <taxon>Streptophyta</taxon>
        <taxon>Embryophyta</taxon>
        <taxon>Tracheophyta</taxon>
        <taxon>Spermatophyta</taxon>
        <taxon>Magnoliopsida</taxon>
        <taxon>eudicotyledons</taxon>
        <taxon>Gunneridae</taxon>
        <taxon>Pentapetalae</taxon>
        <taxon>Saxifragales</taxon>
        <taxon>Altingiaceae</taxon>
        <taxon>Liquidambar</taxon>
    </lineage>
</organism>